<protein>
    <submittedName>
        <fullName evidence="2">Uncharacterized protein</fullName>
    </submittedName>
</protein>
<dbReference type="Proteomes" id="UP000014627">
    <property type="component" value="Unassembled WGS sequence"/>
</dbReference>
<keyword evidence="3" id="KW-1185">Reference proteome</keyword>
<dbReference type="EMBL" id="ATLC01000044">
    <property type="protein sequence ID" value="EPJ28648.1"/>
    <property type="molecule type" value="Genomic_DNA"/>
</dbReference>
<comment type="caution">
    <text evidence="2">The sequence shown here is derived from an EMBL/GenBank/DDBJ whole genome shotgun (WGS) entry which is preliminary data.</text>
</comment>
<evidence type="ECO:0000313" key="3">
    <source>
        <dbReference type="Proteomes" id="UP000014627"/>
    </source>
</evidence>
<accession>A0ABP2X507</accession>
<feature type="transmembrane region" description="Helical" evidence="1">
    <location>
        <begin position="24"/>
        <end position="46"/>
    </location>
</feature>
<evidence type="ECO:0000313" key="2">
    <source>
        <dbReference type="EMBL" id="EPJ28648.1"/>
    </source>
</evidence>
<proteinExistence type="predicted"/>
<gene>
    <name evidence="2" type="ORF">CP99DC5_0189</name>
</gene>
<sequence>MTNDENKQNNKKTKEFLQNQWDNVVLKISSAVLFILSLFTFLNFTFSLKNTLFSIIVLFF</sequence>
<organism evidence="2 3">
    <name type="scientific">Chlamydia psittaci 99DC5</name>
    <dbReference type="NCBI Taxonomy" id="1112251"/>
    <lineage>
        <taxon>Bacteria</taxon>
        <taxon>Pseudomonadati</taxon>
        <taxon>Chlamydiota</taxon>
        <taxon>Chlamydiia</taxon>
        <taxon>Chlamydiales</taxon>
        <taxon>Chlamydiaceae</taxon>
        <taxon>Chlamydia/Chlamydophila group</taxon>
        <taxon>Chlamydia</taxon>
    </lineage>
</organism>
<evidence type="ECO:0000256" key="1">
    <source>
        <dbReference type="SAM" id="Phobius"/>
    </source>
</evidence>
<keyword evidence="1" id="KW-0472">Membrane</keyword>
<keyword evidence="1" id="KW-0812">Transmembrane</keyword>
<reference evidence="2 3" key="1">
    <citation type="submission" date="2013-04" db="EMBL/GenBank/DDBJ databases">
        <title>Genome sequence of Chlamydia psittaci 99DC5.</title>
        <authorList>
            <person name="Huot-Creasy H."/>
            <person name="McCracken C.L."/>
            <person name="Humphries M."/>
            <person name="Sachse K."/>
            <person name="Laroucau K."/>
            <person name="Bavoil P."/>
            <person name="Myers G.S."/>
        </authorList>
    </citation>
    <scope>NUCLEOTIDE SEQUENCE [LARGE SCALE GENOMIC DNA]</scope>
    <source>
        <strain evidence="2 3">99DC5</strain>
    </source>
</reference>
<name>A0ABP2X507_CHLPS</name>
<keyword evidence="1" id="KW-1133">Transmembrane helix</keyword>